<feature type="repeat" description="RCC1" evidence="2">
    <location>
        <begin position="581"/>
        <end position="632"/>
    </location>
</feature>
<feature type="repeat" description="RCC1" evidence="2">
    <location>
        <begin position="530"/>
        <end position="579"/>
    </location>
</feature>
<sequence>MPGQNPLLLKWQEHFNSSWAAEDSTQTASRNGASALYNRLLHNKEVVTITPPVQELIGPRLPDFECESCASAEKDEYLTSLLHSQRWLTHRMLTRTSYNCSLQHRLVVLQRIFHALHNKYHDKFRTHLPSQGADTGPQNGQVEMASELFLPAGSCKVKMGTDVLIEMGVRTGLSLLFSLLQQNWRFAASVPPESMLCNDVLSTALSVLASLPPLSLANENKIPSVGLDCLAQVGDFLKKTSVNAGAGGADVMGRRLSLELLLGLAMQRGSLRYLLEWVEVALATSQSCSSCNLQQSVSVGFDVIHLALHQMRQFSGIRVDSVNAQVLKKDPEGFCHLSQAALCLLEEVCSLASHCLCSCNTDVMQTPDSDTVMVYVWGSNSSHQLAEGTLEKILLPKLTQGFSDAQMIEAGQYCTFSVSEDGSVKACGKGSYGRLGLGDSNNQSIPKKLVLEPHRNMKKVSSSKGSDGHTLAITAEGEVFSWGDGEYGKLGHGNSATQKYPKIIQGPLVGKGVVCVSAGYRHSAAVTCDGELYTWGEGDFGRLGHSDSQSRNVPTLVKDISGVGQVACGSSHTIAVAQDGRTVWSFGGGDNGKLGHGDTNRVYRPKVIEALQGFIIRKVCAGSQSSLALTSAGQVFAWGCGSCLGCGSSETTSLRPRFIEDLSVTKIIDISCGDSHCLALSHVAETGISSEDAAKTLEQQQAAPCTELQVPANHNQEEASTDDQGGSRLYLSEVLESFMATREAMHVQQNVTVYESFGTSRPEESPGSPALESNLEQNSDKHQSSEQSLSYHAACHLVVSRCLFLLLGVRAAWVEPSEREASPTTNSAARNAADDSWLFPDGQKHTGQIKNKHLCLKSSIALPLCSLGVMKEAWDRLRQCMGPTTSLTHDGSNTSFIVNQVFDFVCGSLVHVPDASSTWCSEQTCALADPKAITSAILQQQQRAEMRLEALRQMSSFLSKLEEKGNGVTCSTALLQSVQLQFLCGCFGLGTHVISFHTGADYETQHYMTGICSASIDTQRALQSAAHKFYQQVVCTLRQRVILEKENPGSCQHLLLASMFALNFCYQPLDLALVIKCGILEVLSLFTNNSCYQMSQCWFAASAPAHALLSGAVKLACGRLLQILIMAASSCEDSLPIEISIELMEVMCEQLRSILSTFQLPQATEKGTGDSQDLNSLSAEKTGLESSRVVESQLADFLVFWRRVLSSRVVRGRSMFVKCVEPLLAIISHKSSTGSPCSHSLRTQLLAFHILEKVLPACSEADQIQKIVKQLFQLLSVYMWEEPVTEKKHGETLDVPTRNPGGFEECIAIGEFSFDPNKLICCTLESGSILSHGAGGKGYGLATTAITSGCFIWKDDSSATLLCEHLYLLLPCAAETINRSTLLIKQSLMDQKIMNRLQMVLYNSVSGSLLCQIMYSLLLLPLSTVQPLLSHLLVLLESLNNFTKVLPETSQQEEQELNVECQITGSNASQNEEKCLWVWLLDLERSVALAVGRCLGGMLLGPPPSLQEKESETWLSNVLLRNGLELDFEQLGSNMVWLTEEVLLGASENRMTEFSLSEETRVLLELALGSDKGVALSLWQNLEEYAHSREWESGGFAGDSLLQTVCRCSLAVLLKHTGMQDKAYWKNGYDPCEQLMDVYEAVYKIRKAGSGEQNTPQNSSKSPKWLNLR</sequence>
<protein>
    <recommendedName>
        <fullName evidence="4">RCC1-like domain-containing protein</fullName>
    </recommendedName>
</protein>
<dbReference type="InterPro" id="IPR051625">
    <property type="entry name" value="Signaling_Regulatory_Domain"/>
</dbReference>
<dbReference type="InterPro" id="IPR009091">
    <property type="entry name" value="RCC1/BLIP-II"/>
</dbReference>
<feature type="repeat" description="RCC1" evidence="2">
    <location>
        <begin position="422"/>
        <end position="476"/>
    </location>
</feature>
<dbReference type="PROSITE" id="PS00626">
    <property type="entry name" value="RCC1_2"/>
    <property type="match status" value="2"/>
</dbReference>
<evidence type="ECO:0000256" key="1">
    <source>
        <dbReference type="ARBA" id="ARBA00022737"/>
    </source>
</evidence>
<evidence type="ECO:0000313" key="6">
    <source>
        <dbReference type="Proteomes" id="UP001497482"/>
    </source>
</evidence>
<dbReference type="PRINTS" id="PR00633">
    <property type="entry name" value="RCCNDNSATION"/>
</dbReference>
<reference evidence="5 6" key="1">
    <citation type="submission" date="2024-04" db="EMBL/GenBank/DDBJ databases">
        <authorList>
            <person name="Waldvogel A.-M."/>
            <person name="Schoenle A."/>
        </authorList>
    </citation>
    <scope>NUCLEOTIDE SEQUENCE [LARGE SCALE GENOMIC DNA]</scope>
</reference>
<feature type="region of interest" description="Disordered" evidence="3">
    <location>
        <begin position="1650"/>
        <end position="1669"/>
    </location>
</feature>
<feature type="repeat" description="RCC1" evidence="2">
    <location>
        <begin position="633"/>
        <end position="683"/>
    </location>
</feature>
<feature type="region of interest" description="Disordered" evidence="3">
    <location>
        <begin position="757"/>
        <end position="784"/>
    </location>
</feature>
<dbReference type="PANTHER" id="PTHR22872">
    <property type="entry name" value="BTK-BINDING PROTEIN-RELATED"/>
    <property type="match status" value="1"/>
</dbReference>
<evidence type="ECO:0000256" key="2">
    <source>
        <dbReference type="PROSITE-ProRule" id="PRU00235"/>
    </source>
</evidence>
<feature type="repeat" description="RCC1" evidence="2">
    <location>
        <begin position="477"/>
        <end position="529"/>
    </location>
</feature>
<feature type="repeat" description="RCC1" evidence="2">
    <location>
        <begin position="372"/>
        <end position="421"/>
    </location>
</feature>
<dbReference type="EMBL" id="OZ035823">
    <property type="protein sequence ID" value="CAL1567630.1"/>
    <property type="molecule type" value="Genomic_DNA"/>
</dbReference>
<dbReference type="Gene3D" id="2.130.10.30">
    <property type="entry name" value="Regulator of chromosome condensation 1/beta-lactamase-inhibitor protein II"/>
    <property type="match status" value="2"/>
</dbReference>
<accession>A0AAV2IVB5</accession>
<name>A0AAV2IVB5_KNICA</name>
<dbReference type="InterPro" id="IPR058923">
    <property type="entry name" value="RCC1-like_dom"/>
</dbReference>
<dbReference type="Pfam" id="PF25390">
    <property type="entry name" value="WD40_RLD"/>
    <property type="match status" value="1"/>
</dbReference>
<feature type="domain" description="RCC1-like" evidence="4">
    <location>
        <begin position="374"/>
        <end position="679"/>
    </location>
</feature>
<evidence type="ECO:0000256" key="3">
    <source>
        <dbReference type="SAM" id="MobiDB-lite"/>
    </source>
</evidence>
<evidence type="ECO:0000259" key="4">
    <source>
        <dbReference type="Pfam" id="PF25390"/>
    </source>
</evidence>
<dbReference type="SUPFAM" id="SSF50985">
    <property type="entry name" value="RCC1/BLIP-II"/>
    <property type="match status" value="1"/>
</dbReference>
<keyword evidence="6" id="KW-1185">Reference proteome</keyword>
<keyword evidence="1" id="KW-0677">Repeat</keyword>
<dbReference type="InterPro" id="IPR000408">
    <property type="entry name" value="Reg_chr_condens"/>
</dbReference>
<feature type="compositionally biased region" description="Polar residues" evidence="3">
    <location>
        <begin position="1651"/>
        <end position="1662"/>
    </location>
</feature>
<gene>
    <name evidence="5" type="ORF">KC01_LOCUS420</name>
</gene>
<organism evidence="5 6">
    <name type="scientific">Knipowitschia caucasica</name>
    <name type="common">Caucasian dwarf goby</name>
    <name type="synonym">Pomatoschistus caucasicus</name>
    <dbReference type="NCBI Taxonomy" id="637954"/>
    <lineage>
        <taxon>Eukaryota</taxon>
        <taxon>Metazoa</taxon>
        <taxon>Chordata</taxon>
        <taxon>Craniata</taxon>
        <taxon>Vertebrata</taxon>
        <taxon>Euteleostomi</taxon>
        <taxon>Actinopterygii</taxon>
        <taxon>Neopterygii</taxon>
        <taxon>Teleostei</taxon>
        <taxon>Neoteleostei</taxon>
        <taxon>Acanthomorphata</taxon>
        <taxon>Gobiaria</taxon>
        <taxon>Gobiiformes</taxon>
        <taxon>Gobioidei</taxon>
        <taxon>Gobiidae</taxon>
        <taxon>Gobiinae</taxon>
        <taxon>Knipowitschia</taxon>
    </lineage>
</organism>
<dbReference type="PANTHER" id="PTHR22872:SF6">
    <property type="entry name" value="E3 UBIQUITIN-PROTEIN LIGASE HERC1-RELATED"/>
    <property type="match status" value="1"/>
</dbReference>
<dbReference type="Proteomes" id="UP001497482">
    <property type="component" value="Chromosome 1"/>
</dbReference>
<proteinExistence type="predicted"/>
<dbReference type="PROSITE" id="PS50012">
    <property type="entry name" value="RCC1_3"/>
    <property type="match status" value="6"/>
</dbReference>
<evidence type="ECO:0000313" key="5">
    <source>
        <dbReference type="EMBL" id="CAL1567630.1"/>
    </source>
</evidence>